<dbReference type="KEGG" id="pno:SNOG_10037"/>
<dbReference type="VEuPathDB" id="FungiDB:JI435_100370"/>
<keyword evidence="2" id="KW-1185">Reference proteome</keyword>
<reference evidence="2" key="1">
    <citation type="journal article" date="2021" name="BMC Genomics">
        <title>Chromosome-level genome assembly and manually-curated proteome of model necrotroph Parastagonospora nodorum Sn15 reveals a genome-wide trove of candidate effector homologs, and redundancy of virulence-related functions within an accessory chromosome.</title>
        <authorList>
            <person name="Bertazzoni S."/>
            <person name="Jones D.A.B."/>
            <person name="Phan H.T."/>
            <person name="Tan K.-C."/>
            <person name="Hane J.K."/>
        </authorList>
    </citation>
    <scope>NUCLEOTIDE SEQUENCE [LARGE SCALE GENOMIC DNA]</scope>
    <source>
        <strain evidence="2">SN15 / ATCC MYA-4574 / FGSC 10173)</strain>
    </source>
</reference>
<organism evidence="1 2">
    <name type="scientific">Phaeosphaeria nodorum (strain SN15 / ATCC MYA-4574 / FGSC 10173)</name>
    <name type="common">Glume blotch fungus</name>
    <name type="synonym">Parastagonospora nodorum</name>
    <dbReference type="NCBI Taxonomy" id="321614"/>
    <lineage>
        <taxon>Eukaryota</taxon>
        <taxon>Fungi</taxon>
        <taxon>Dikarya</taxon>
        <taxon>Ascomycota</taxon>
        <taxon>Pezizomycotina</taxon>
        <taxon>Dothideomycetes</taxon>
        <taxon>Pleosporomycetidae</taxon>
        <taxon>Pleosporales</taxon>
        <taxon>Pleosporineae</taxon>
        <taxon>Phaeosphaeriaceae</taxon>
        <taxon>Parastagonospora</taxon>
    </lineage>
</organism>
<protein>
    <submittedName>
        <fullName evidence="1">Uncharacterized protein</fullName>
    </submittedName>
</protein>
<dbReference type="OrthoDB" id="3747711at2759"/>
<dbReference type="EMBL" id="CP069037">
    <property type="protein sequence ID" value="QRD03263.1"/>
    <property type="molecule type" value="Genomic_DNA"/>
</dbReference>
<dbReference type="AlphaFoldDB" id="A0A7U2FDH4"/>
<evidence type="ECO:0000313" key="1">
    <source>
        <dbReference type="EMBL" id="QRD03263.1"/>
    </source>
</evidence>
<sequence>MADRSDYPLTHSPPDNTELALLNAYIDQRAPGPKLRHKNRMFTLLQANGMISRSIVEQRFLSRVLSIYAEEKANRGEFGADHQIDTASLDIRCGHVDDKPYYAIATVPANALILRGATRNTKAQAMECFIDTVLLLSASAKKDFEALRDAENARNANNAERSIH</sequence>
<accession>A0A7U2FDH4</accession>
<proteinExistence type="predicted"/>
<gene>
    <name evidence="1" type="ORF">JI435_100370</name>
</gene>
<dbReference type="Proteomes" id="UP000663193">
    <property type="component" value="Chromosome 15"/>
</dbReference>
<evidence type="ECO:0000313" key="2">
    <source>
        <dbReference type="Proteomes" id="UP000663193"/>
    </source>
</evidence>
<name>A0A7U2FDH4_PHANO</name>
<dbReference type="RefSeq" id="XP_001800320.1">
    <property type="nucleotide sequence ID" value="XM_001800268.1"/>
</dbReference>